<gene>
    <name evidence="2" type="ORF">QNN03_04685</name>
</gene>
<proteinExistence type="predicted"/>
<evidence type="ECO:0000256" key="1">
    <source>
        <dbReference type="SAM" id="MobiDB-lite"/>
    </source>
</evidence>
<comment type="caution">
    <text evidence="2">The sequence shown here is derived from an EMBL/GenBank/DDBJ whole genome shotgun (WGS) entry which is preliminary data.</text>
</comment>
<sequence>MSLADDYDVDVTCYHRDGTIYVDTRTDAPKRLLALLDALGLDRRQVEGDVWHQIPDEMDEITMKTLVDRASPLLARAGYRIDIDAGLFGGTAYRVALAEQAAHPASPPPASPAGQARRTR</sequence>
<protein>
    <submittedName>
        <fullName evidence="2">Uncharacterized protein</fullName>
    </submittedName>
</protein>
<dbReference type="EMBL" id="JASJUS010000003">
    <property type="protein sequence ID" value="MDL2075729.1"/>
    <property type="molecule type" value="Genomic_DNA"/>
</dbReference>
<evidence type="ECO:0000313" key="2">
    <source>
        <dbReference type="EMBL" id="MDL2075729.1"/>
    </source>
</evidence>
<evidence type="ECO:0000313" key="3">
    <source>
        <dbReference type="Proteomes" id="UP001241926"/>
    </source>
</evidence>
<feature type="region of interest" description="Disordered" evidence="1">
    <location>
        <begin position="100"/>
        <end position="120"/>
    </location>
</feature>
<organism evidence="2 3">
    <name type="scientific">Streptomyces fuscus</name>
    <dbReference type="NCBI Taxonomy" id="3048495"/>
    <lineage>
        <taxon>Bacteria</taxon>
        <taxon>Bacillati</taxon>
        <taxon>Actinomycetota</taxon>
        <taxon>Actinomycetes</taxon>
        <taxon>Kitasatosporales</taxon>
        <taxon>Streptomycetaceae</taxon>
        <taxon>Streptomyces</taxon>
    </lineage>
</organism>
<reference evidence="2 3" key="1">
    <citation type="submission" date="2023-05" db="EMBL/GenBank/DDBJ databases">
        <title>Streptomyces fuscus sp. nov., a brown-black pigment producing actinomyces isolated from dry sand of Sea duck farm.</title>
        <authorList>
            <person name="Xie J."/>
            <person name="Shen N."/>
        </authorList>
    </citation>
    <scope>NUCLEOTIDE SEQUENCE [LARGE SCALE GENOMIC DNA]</scope>
    <source>
        <strain evidence="2 3">GXMU-J15</strain>
    </source>
</reference>
<dbReference type="RefSeq" id="WP_285430578.1">
    <property type="nucleotide sequence ID" value="NZ_JASJUS010000003.1"/>
</dbReference>
<name>A0ABT7IT25_9ACTN</name>
<keyword evidence="3" id="KW-1185">Reference proteome</keyword>
<accession>A0ABT7IT25</accession>
<dbReference type="Proteomes" id="UP001241926">
    <property type="component" value="Unassembled WGS sequence"/>
</dbReference>